<dbReference type="AlphaFoldDB" id="A0A921HCX6"/>
<evidence type="ECO:0000313" key="2">
    <source>
        <dbReference type="Proteomes" id="UP000749334"/>
    </source>
</evidence>
<dbReference type="EMBL" id="DYVQ01000105">
    <property type="protein sequence ID" value="HJF75030.1"/>
    <property type="molecule type" value="Genomic_DNA"/>
</dbReference>
<organism evidence="1 2">
    <name type="scientific">Gallibacterium anatis</name>
    <dbReference type="NCBI Taxonomy" id="750"/>
    <lineage>
        <taxon>Bacteria</taxon>
        <taxon>Pseudomonadati</taxon>
        <taxon>Pseudomonadota</taxon>
        <taxon>Gammaproteobacteria</taxon>
        <taxon>Pasteurellales</taxon>
        <taxon>Pasteurellaceae</taxon>
        <taxon>Gallibacterium</taxon>
    </lineage>
</organism>
<comment type="caution">
    <text evidence="1">The sequence shown here is derived from an EMBL/GenBank/DDBJ whole genome shotgun (WGS) entry which is preliminary data.</text>
</comment>
<proteinExistence type="predicted"/>
<dbReference type="Proteomes" id="UP000749334">
    <property type="component" value="Unassembled WGS sequence"/>
</dbReference>
<accession>A0A921HCX6</accession>
<reference evidence="1" key="2">
    <citation type="submission" date="2021-09" db="EMBL/GenBank/DDBJ databases">
        <authorList>
            <person name="Gilroy R."/>
        </authorList>
    </citation>
    <scope>NUCLEOTIDE SEQUENCE</scope>
    <source>
        <strain evidence="1">ChiHjej11B10-15683</strain>
    </source>
</reference>
<gene>
    <name evidence="1" type="ORF">K8W15_12780</name>
</gene>
<protein>
    <submittedName>
        <fullName evidence="1">Uncharacterized protein</fullName>
    </submittedName>
</protein>
<evidence type="ECO:0000313" key="1">
    <source>
        <dbReference type="EMBL" id="HJF75030.1"/>
    </source>
</evidence>
<reference evidence="1" key="1">
    <citation type="journal article" date="2021" name="PeerJ">
        <title>Extensive microbial diversity within the chicken gut microbiome revealed by metagenomics and culture.</title>
        <authorList>
            <person name="Gilroy R."/>
            <person name="Ravi A."/>
            <person name="Getino M."/>
            <person name="Pursley I."/>
            <person name="Horton D.L."/>
            <person name="Alikhan N.F."/>
            <person name="Baker D."/>
            <person name="Gharbi K."/>
            <person name="Hall N."/>
            <person name="Watson M."/>
            <person name="Adriaenssens E.M."/>
            <person name="Foster-Nyarko E."/>
            <person name="Jarju S."/>
            <person name="Secka A."/>
            <person name="Antonio M."/>
            <person name="Oren A."/>
            <person name="Chaudhuri R.R."/>
            <person name="La Ragione R."/>
            <person name="Hildebrand F."/>
            <person name="Pallen M.J."/>
        </authorList>
    </citation>
    <scope>NUCLEOTIDE SEQUENCE</scope>
    <source>
        <strain evidence="1">ChiHjej11B10-15683</strain>
    </source>
</reference>
<sequence>MSSLEKLKRVLNSYSSDELYQCLSSYPVATTGISIKNYLYATKLYSVQIKGANYIDKDNEQSNDSYYEIDDYLNMGLAA</sequence>
<name>A0A921HCX6_9PAST</name>